<protein>
    <submittedName>
        <fullName evidence="1">Uncharacterized protein</fullName>
    </submittedName>
</protein>
<dbReference type="AlphaFoldDB" id="A0A077MFA4"/>
<sequence length="95" mass="9792">MSEESEVLSDDAVYRARDSLLCSACAGYTARTTGKTISGQSLRPVSARLVSAWPVDEFGPCSCDCGRLIAVVVAGRVVVSEPAAAAGGKAKNGRD</sequence>
<name>A0A077MFA4_9MICO</name>
<dbReference type="EMBL" id="CAJC01000158">
    <property type="protein sequence ID" value="CCI53763.1"/>
    <property type="molecule type" value="Genomic_DNA"/>
</dbReference>
<dbReference type="STRING" id="1193518.BN13_470009"/>
<accession>A0A077MFA4</accession>
<dbReference type="Proteomes" id="UP000035720">
    <property type="component" value="Unassembled WGS sequence"/>
</dbReference>
<proteinExistence type="predicted"/>
<gene>
    <name evidence="1" type="ORF">BN13_470009</name>
</gene>
<organism evidence="1 2">
    <name type="scientific">Nostocoides jenkinsii Ben 74</name>
    <dbReference type="NCBI Taxonomy" id="1193518"/>
    <lineage>
        <taxon>Bacteria</taxon>
        <taxon>Bacillati</taxon>
        <taxon>Actinomycetota</taxon>
        <taxon>Actinomycetes</taxon>
        <taxon>Micrococcales</taxon>
        <taxon>Intrasporangiaceae</taxon>
        <taxon>Nostocoides</taxon>
    </lineage>
</organism>
<reference evidence="1 2" key="1">
    <citation type="journal article" date="2013" name="ISME J.">
        <title>A metabolic model for members of the genus Tetrasphaera involved in enhanced biological phosphorus removal.</title>
        <authorList>
            <person name="Kristiansen R."/>
            <person name="Nguyen H.T.T."/>
            <person name="Saunders A.M."/>
            <person name="Nielsen J.L."/>
            <person name="Wimmer R."/>
            <person name="Le V.Q."/>
            <person name="McIlroy S.J."/>
            <person name="Petrovski S."/>
            <person name="Seviour R.J."/>
            <person name="Calteau A."/>
            <person name="Nielsen K.L."/>
            <person name="Nielsen P.H."/>
        </authorList>
    </citation>
    <scope>NUCLEOTIDE SEQUENCE [LARGE SCALE GENOMIC DNA]</scope>
    <source>
        <strain evidence="1 2">Ben 74</strain>
    </source>
</reference>
<keyword evidence="2" id="KW-1185">Reference proteome</keyword>
<evidence type="ECO:0000313" key="1">
    <source>
        <dbReference type="EMBL" id="CCI53763.1"/>
    </source>
</evidence>
<evidence type="ECO:0000313" key="2">
    <source>
        <dbReference type="Proteomes" id="UP000035720"/>
    </source>
</evidence>
<comment type="caution">
    <text evidence="1">The sequence shown here is derived from an EMBL/GenBank/DDBJ whole genome shotgun (WGS) entry which is preliminary data.</text>
</comment>